<evidence type="ECO:0000313" key="2">
    <source>
        <dbReference type="EMBL" id="GIZ02699.1"/>
    </source>
</evidence>
<dbReference type="InterPro" id="IPR032040">
    <property type="entry name" value="ELYS-bb"/>
</dbReference>
<dbReference type="PANTHER" id="PTHR21583">
    <property type="entry name" value="ELYS PROTEIN"/>
    <property type="match status" value="1"/>
</dbReference>
<comment type="caution">
    <text evidence="2">The sequence shown here is derived from an EMBL/GenBank/DDBJ whole genome shotgun (WGS) entry which is preliminary data.</text>
</comment>
<evidence type="ECO:0000313" key="3">
    <source>
        <dbReference type="Proteomes" id="UP001054945"/>
    </source>
</evidence>
<reference evidence="2 3" key="1">
    <citation type="submission" date="2021-06" db="EMBL/GenBank/DDBJ databases">
        <title>Caerostris extrusa draft genome.</title>
        <authorList>
            <person name="Kono N."/>
            <person name="Arakawa K."/>
        </authorList>
    </citation>
    <scope>NUCLEOTIDE SEQUENCE [LARGE SCALE GENOMIC DNA]</scope>
</reference>
<accession>A0AAV4Y852</accession>
<dbReference type="EMBL" id="BPLR01001493">
    <property type="protein sequence ID" value="GIZ02699.1"/>
    <property type="molecule type" value="Genomic_DNA"/>
</dbReference>
<dbReference type="AlphaFoldDB" id="A0AAV4Y852"/>
<dbReference type="Proteomes" id="UP001054945">
    <property type="component" value="Unassembled WGS sequence"/>
</dbReference>
<sequence length="381" mass="43749">MLTKRQHLIIQNVKISMMVHVSGHITFGAFNALCHLNESKNVISQTTLHIASQLLSTFGNFCPSKDMHLYVPVRAMVFLQSAQLKIPIAMFSLASKFRWTLIHGLQQFLPTSVSVATLYSLTYFKREFIEAFGALYTELQVCIKKDTHHTLDVVSGNESDSVSEDMSLCFLSWEVWPNSERFPPSYHLAVFDLNQWYQAHMPATFRCHLNELSPYLGIFSLKEPARIFNKDDILGLYAIPQSIKKFKSLLVSEEFFTHLLSLFSKYVFLKVVSAKQLTFGFQRHLLFELAELGPQALLNPKDVYPALIKSGLIADTHGGTEHTPLIFQKESLLQLALEYHLPYFFIKCLKEWRYAESIHECCTSKSLLKWAWKKLSISRIV</sequence>
<dbReference type="InterPro" id="IPR052620">
    <property type="entry name" value="ELYS/MEL-28_NucAsmblyFactor"/>
</dbReference>
<organism evidence="2 3">
    <name type="scientific">Caerostris extrusa</name>
    <name type="common">Bark spider</name>
    <name type="synonym">Caerostris bankana</name>
    <dbReference type="NCBI Taxonomy" id="172846"/>
    <lineage>
        <taxon>Eukaryota</taxon>
        <taxon>Metazoa</taxon>
        <taxon>Ecdysozoa</taxon>
        <taxon>Arthropoda</taxon>
        <taxon>Chelicerata</taxon>
        <taxon>Arachnida</taxon>
        <taxon>Araneae</taxon>
        <taxon>Araneomorphae</taxon>
        <taxon>Entelegynae</taxon>
        <taxon>Araneoidea</taxon>
        <taxon>Araneidae</taxon>
        <taxon>Caerostris</taxon>
    </lineage>
</organism>
<keyword evidence="3" id="KW-1185">Reference proteome</keyword>
<dbReference type="PANTHER" id="PTHR21583:SF8">
    <property type="entry name" value="PROTEIN ELYS"/>
    <property type="match status" value="1"/>
</dbReference>
<gene>
    <name evidence="2" type="primary">ahctf1</name>
    <name evidence="2" type="ORF">CEXT_84831</name>
</gene>
<evidence type="ECO:0000259" key="1">
    <source>
        <dbReference type="Pfam" id="PF16687"/>
    </source>
</evidence>
<dbReference type="Pfam" id="PF16687">
    <property type="entry name" value="ELYS-bb"/>
    <property type="match status" value="1"/>
</dbReference>
<name>A0AAV4Y852_CAEEX</name>
<protein>
    <submittedName>
        <fullName evidence="2">Protein ELYS</fullName>
    </submittedName>
</protein>
<proteinExistence type="predicted"/>
<feature type="domain" description="ELYS beta-propeller" evidence="1">
    <location>
        <begin position="157"/>
        <end position="239"/>
    </location>
</feature>